<dbReference type="PANTHER" id="PTHR13800">
    <property type="entry name" value="TRANSIENT RECEPTOR POTENTIAL CATION CHANNEL, SUBFAMILY M, MEMBER 6"/>
    <property type="match status" value="1"/>
</dbReference>
<dbReference type="Pfam" id="PF25508">
    <property type="entry name" value="TRPM2"/>
    <property type="match status" value="2"/>
</dbReference>
<feature type="region of interest" description="Disordered" evidence="8">
    <location>
        <begin position="695"/>
        <end position="723"/>
    </location>
</feature>
<dbReference type="PANTHER" id="PTHR13800:SF44">
    <property type="entry name" value="TRANSIENT RECEPTOR POTENTIAL CHANNEL"/>
    <property type="match status" value="1"/>
</dbReference>
<dbReference type="Proteomes" id="UP000887540">
    <property type="component" value="Unplaced"/>
</dbReference>
<evidence type="ECO:0000256" key="2">
    <source>
        <dbReference type="ARBA" id="ARBA00022448"/>
    </source>
</evidence>
<dbReference type="Pfam" id="PF18139">
    <property type="entry name" value="LSDAT_euk"/>
    <property type="match status" value="1"/>
</dbReference>
<keyword evidence="6" id="KW-0472">Membrane</keyword>
<evidence type="ECO:0000313" key="11">
    <source>
        <dbReference type="Proteomes" id="UP000887540"/>
    </source>
</evidence>
<evidence type="ECO:0000259" key="10">
    <source>
        <dbReference type="Pfam" id="PF25508"/>
    </source>
</evidence>
<feature type="compositionally biased region" description="Basic and acidic residues" evidence="8">
    <location>
        <begin position="698"/>
        <end position="723"/>
    </location>
</feature>
<evidence type="ECO:0000259" key="9">
    <source>
        <dbReference type="Pfam" id="PF18139"/>
    </source>
</evidence>
<dbReference type="InterPro" id="IPR041491">
    <property type="entry name" value="TRPM_SLOG"/>
</dbReference>
<evidence type="ECO:0000313" key="12">
    <source>
        <dbReference type="WBParaSite" id="ACRNAN_Path_1451.g5697.t3"/>
    </source>
</evidence>
<dbReference type="InterPro" id="IPR057366">
    <property type="entry name" value="TRPM-like"/>
</dbReference>
<name>A0A914C0S8_9BILA</name>
<dbReference type="GO" id="GO:0005886">
    <property type="term" value="C:plasma membrane"/>
    <property type="evidence" value="ECO:0007669"/>
    <property type="project" value="TreeGrafter"/>
</dbReference>
<keyword evidence="4" id="KW-1133">Transmembrane helix</keyword>
<dbReference type="InterPro" id="IPR050927">
    <property type="entry name" value="TRPM"/>
</dbReference>
<keyword evidence="2" id="KW-0813">Transport</keyword>
<evidence type="ECO:0000256" key="6">
    <source>
        <dbReference type="ARBA" id="ARBA00023136"/>
    </source>
</evidence>
<feature type="domain" description="TRPM-like" evidence="10">
    <location>
        <begin position="345"/>
        <end position="467"/>
    </location>
</feature>
<evidence type="ECO:0000256" key="8">
    <source>
        <dbReference type="SAM" id="MobiDB-lite"/>
    </source>
</evidence>
<sequence length="756" mass="86907">MKLFSEAHGNSKKRYKQGHGRRWSIKKPLLTFHSEAYGTIEFLGGPRSYKAQYIKLTYDTDPAKILYLFEHIWQLTQPNLIISLHGGHKNFELQPKLARSFRNGLIKAAKSTNAWIFTPGYDSGVVKHLSPALEPVIAASSARTKIISIGFVSWGMLHQREALVGQNTHIFYHPQSPPESSRCFELNNRHSYYVLVDDGTVGRYGSEIVLRRRLESFIMEKRAILDSCDHSIPVVGVMLEGGQNLLSAAYKYVGENKMVSNTIFQQLLMLTKEIFNLDNDSIQSLLKNILSIVTHKNLITIYRNGNQHHLDYYIAKALYKERNLTPYEQLMLALAWNRVDIAQNEIFTSEIELSKCDLYDVMMETLIQNKVDFVKLLLEKGVNMQKFLTIKRLEDLYNSDHGNTHMLFNMIKDLVRVQKEDHHSLIEIGLVVEKLIGHGFKFRYTTNEFRKRYESYKSGIKENSVKHIGLYKTHSETNINNLPLDKPIIHKFSVHLASKLTKKSQTRINMNHDKELNDEENGIFPYPFSDLFIWAILTQRHEMAICMWEHGEEALAKALIGMRLYKCLAIFANKVENKICVDSEELKKFSENFHNRALELLDLCFKHDVTNTLQLLTYELSYLGNETCISLAVLCNSKAFLAHPCCQTLLADLWNGGLQIRSHINLKVVLCLLFPPFIFLLDFKSKEELKLQPQTLNEHTDLNNEDTASEHSSEYDSSADKTSKIGLHSEIKKPNELQHAASSAIVSKKYRETNGF</sequence>
<keyword evidence="11" id="KW-1185">Reference proteome</keyword>
<dbReference type="AlphaFoldDB" id="A0A914C0S8"/>
<evidence type="ECO:0000256" key="1">
    <source>
        <dbReference type="ARBA" id="ARBA00004141"/>
    </source>
</evidence>
<evidence type="ECO:0000256" key="3">
    <source>
        <dbReference type="ARBA" id="ARBA00022692"/>
    </source>
</evidence>
<evidence type="ECO:0000256" key="5">
    <source>
        <dbReference type="ARBA" id="ARBA00023065"/>
    </source>
</evidence>
<keyword evidence="5" id="KW-0406">Ion transport</keyword>
<dbReference type="GO" id="GO:0030001">
    <property type="term" value="P:metal ion transport"/>
    <property type="evidence" value="ECO:0007669"/>
    <property type="project" value="TreeGrafter"/>
</dbReference>
<feature type="domain" description="TRPM-like" evidence="10">
    <location>
        <begin position="501"/>
        <end position="643"/>
    </location>
</feature>
<comment type="subcellular location">
    <subcellularLocation>
        <location evidence="1">Membrane</location>
        <topology evidence="1">Multi-pass membrane protein</topology>
    </subcellularLocation>
</comment>
<evidence type="ECO:0000256" key="4">
    <source>
        <dbReference type="ARBA" id="ARBA00022989"/>
    </source>
</evidence>
<accession>A0A914C0S8</accession>
<evidence type="ECO:0000256" key="7">
    <source>
        <dbReference type="ARBA" id="ARBA00023303"/>
    </source>
</evidence>
<organism evidence="11 12">
    <name type="scientific">Acrobeloides nanus</name>
    <dbReference type="NCBI Taxonomy" id="290746"/>
    <lineage>
        <taxon>Eukaryota</taxon>
        <taxon>Metazoa</taxon>
        <taxon>Ecdysozoa</taxon>
        <taxon>Nematoda</taxon>
        <taxon>Chromadorea</taxon>
        <taxon>Rhabditida</taxon>
        <taxon>Tylenchina</taxon>
        <taxon>Cephalobomorpha</taxon>
        <taxon>Cephaloboidea</taxon>
        <taxon>Cephalobidae</taxon>
        <taxon>Acrobeloides</taxon>
    </lineage>
</organism>
<protein>
    <submittedName>
        <fullName evidence="12">TRPM SLOG domain-containing protein</fullName>
    </submittedName>
</protein>
<proteinExistence type="predicted"/>
<dbReference type="GO" id="GO:0005261">
    <property type="term" value="F:monoatomic cation channel activity"/>
    <property type="evidence" value="ECO:0007669"/>
    <property type="project" value="TreeGrafter"/>
</dbReference>
<keyword evidence="3" id="KW-0812">Transmembrane</keyword>
<feature type="domain" description="TRPM SLOG" evidence="9">
    <location>
        <begin position="51"/>
        <end position="255"/>
    </location>
</feature>
<dbReference type="WBParaSite" id="ACRNAN_Path_1451.g5697.t3">
    <property type="protein sequence ID" value="ACRNAN_Path_1451.g5697.t3"/>
    <property type="gene ID" value="ACRNAN_Path_1451.g5697"/>
</dbReference>
<reference evidence="12" key="1">
    <citation type="submission" date="2022-11" db="UniProtKB">
        <authorList>
            <consortium name="WormBaseParasite"/>
        </authorList>
    </citation>
    <scope>IDENTIFICATION</scope>
</reference>
<keyword evidence="7" id="KW-0407">Ion channel</keyword>
<feature type="region of interest" description="Disordered" evidence="8">
    <location>
        <begin position="1"/>
        <end position="20"/>
    </location>
</feature>
<feature type="compositionally biased region" description="Basic residues" evidence="8">
    <location>
        <begin position="10"/>
        <end position="20"/>
    </location>
</feature>